<dbReference type="Proteomes" id="UP001175226">
    <property type="component" value="Unassembled WGS sequence"/>
</dbReference>
<proteinExistence type="predicted"/>
<evidence type="ECO:0000313" key="2">
    <source>
        <dbReference type="EMBL" id="KAK0442215.1"/>
    </source>
</evidence>
<name>A0AA39JHT3_9AGAR</name>
<organism evidence="2 3">
    <name type="scientific">Armillaria borealis</name>
    <dbReference type="NCBI Taxonomy" id="47425"/>
    <lineage>
        <taxon>Eukaryota</taxon>
        <taxon>Fungi</taxon>
        <taxon>Dikarya</taxon>
        <taxon>Basidiomycota</taxon>
        <taxon>Agaricomycotina</taxon>
        <taxon>Agaricomycetes</taxon>
        <taxon>Agaricomycetidae</taxon>
        <taxon>Agaricales</taxon>
        <taxon>Marasmiineae</taxon>
        <taxon>Physalacriaceae</taxon>
        <taxon>Armillaria</taxon>
    </lineage>
</organism>
<protein>
    <submittedName>
        <fullName evidence="2">Uncharacterized protein</fullName>
    </submittedName>
</protein>
<sequence length="180" mass="19290">MGAGTLPAPTAISVPLQPLAGSSPLPPTTASSTRVSDSLAQLRKFGMRCNRSLCIISPSLTLKSASFGRSNKHIHPRSYGAVLPHPVPWYQKFGPPLWTAHVASGYGVVLHRGQAEDSTGVGGYREPTNSKGIGRRAVWRNSARSRVPEACRTVNVSKRSLAWCRCSVLGRARIGRSHPA</sequence>
<keyword evidence="3" id="KW-1185">Reference proteome</keyword>
<comment type="caution">
    <text evidence="2">The sequence shown here is derived from an EMBL/GenBank/DDBJ whole genome shotgun (WGS) entry which is preliminary data.</text>
</comment>
<feature type="region of interest" description="Disordered" evidence="1">
    <location>
        <begin position="15"/>
        <end position="34"/>
    </location>
</feature>
<accession>A0AA39JHT3</accession>
<evidence type="ECO:0000313" key="3">
    <source>
        <dbReference type="Proteomes" id="UP001175226"/>
    </source>
</evidence>
<dbReference type="AlphaFoldDB" id="A0AA39JHT3"/>
<dbReference type="EMBL" id="JAUEPT010000027">
    <property type="protein sequence ID" value="KAK0442215.1"/>
    <property type="molecule type" value="Genomic_DNA"/>
</dbReference>
<gene>
    <name evidence="2" type="ORF">EV421DRAFT_600552</name>
</gene>
<reference evidence="2" key="1">
    <citation type="submission" date="2023-06" db="EMBL/GenBank/DDBJ databases">
        <authorList>
            <consortium name="Lawrence Berkeley National Laboratory"/>
            <person name="Ahrendt S."/>
            <person name="Sahu N."/>
            <person name="Indic B."/>
            <person name="Wong-Bajracharya J."/>
            <person name="Merenyi Z."/>
            <person name="Ke H.-M."/>
            <person name="Monk M."/>
            <person name="Kocsube S."/>
            <person name="Drula E."/>
            <person name="Lipzen A."/>
            <person name="Balint B."/>
            <person name="Henrissat B."/>
            <person name="Andreopoulos B."/>
            <person name="Martin F.M."/>
            <person name="Harder C.B."/>
            <person name="Rigling D."/>
            <person name="Ford K.L."/>
            <person name="Foster G.D."/>
            <person name="Pangilinan J."/>
            <person name="Papanicolaou A."/>
            <person name="Barry K."/>
            <person name="LaButti K."/>
            <person name="Viragh M."/>
            <person name="Koriabine M."/>
            <person name="Yan M."/>
            <person name="Riley R."/>
            <person name="Champramary S."/>
            <person name="Plett K.L."/>
            <person name="Tsai I.J."/>
            <person name="Slot J."/>
            <person name="Sipos G."/>
            <person name="Plett J."/>
            <person name="Nagy L.G."/>
            <person name="Grigoriev I.V."/>
        </authorList>
    </citation>
    <scope>NUCLEOTIDE SEQUENCE</scope>
    <source>
        <strain evidence="2">FPL87.14</strain>
    </source>
</reference>
<evidence type="ECO:0000256" key="1">
    <source>
        <dbReference type="SAM" id="MobiDB-lite"/>
    </source>
</evidence>